<feature type="compositionally biased region" description="Low complexity" evidence="1">
    <location>
        <begin position="1684"/>
        <end position="1695"/>
    </location>
</feature>
<evidence type="ECO:0000256" key="1">
    <source>
        <dbReference type="SAM" id="MobiDB-lite"/>
    </source>
</evidence>
<evidence type="ECO:0000313" key="3">
    <source>
        <dbReference type="EMBL" id="MBD2199968.1"/>
    </source>
</evidence>
<dbReference type="Proteomes" id="UP000658514">
    <property type="component" value="Unassembled WGS sequence"/>
</dbReference>
<organism evidence="3 4">
    <name type="scientific">Calothrix parietina FACHB-288</name>
    <dbReference type="NCBI Taxonomy" id="2692896"/>
    <lineage>
        <taxon>Bacteria</taxon>
        <taxon>Bacillati</taxon>
        <taxon>Cyanobacteriota</taxon>
        <taxon>Cyanophyceae</taxon>
        <taxon>Nostocales</taxon>
        <taxon>Calotrichaceae</taxon>
        <taxon>Calothrix</taxon>
    </lineage>
</organism>
<feature type="region of interest" description="Disordered" evidence="1">
    <location>
        <begin position="1674"/>
        <end position="1755"/>
    </location>
</feature>
<dbReference type="InterPro" id="IPR024983">
    <property type="entry name" value="CHAT_dom"/>
</dbReference>
<dbReference type="SMART" id="SM00912">
    <property type="entry name" value="Haemagg_act"/>
    <property type="match status" value="1"/>
</dbReference>
<feature type="compositionally biased region" description="Low complexity" evidence="1">
    <location>
        <begin position="1712"/>
        <end position="1726"/>
    </location>
</feature>
<keyword evidence="4" id="KW-1185">Reference proteome</keyword>
<accession>A0ABR8AJ24</accession>
<dbReference type="SUPFAM" id="SSF51126">
    <property type="entry name" value="Pectin lyase-like"/>
    <property type="match status" value="1"/>
</dbReference>
<dbReference type="Pfam" id="PF12770">
    <property type="entry name" value="CHAT"/>
    <property type="match status" value="1"/>
</dbReference>
<dbReference type="Gene3D" id="2.160.20.10">
    <property type="entry name" value="Single-stranded right-handed beta-helix, Pectin lyase-like"/>
    <property type="match status" value="1"/>
</dbReference>
<sequence>MMKKAWIISLTKNISGILLSLSLPIIFALHTITAAKAQSITPAADGTGTNITTEGNRINIQGGTLSGDKANLFHSLQKFGLNPNEIANFVSNPQIQNILGRVTGGNASIINGLIQVTGGNSNLYLMNPAGIIFGANARLDVPAAFTATTANGIGFGTDWFNAIGSNNYQALVGNPNSFAFTMSQPGSIFNAGNLTLKEGQNLMLLGGTVVNTGTIKTPSGNITVSAIPGSNLVKISQQGNVLSLALEKPTSNAPNPLPFSPLSLPQLLTVGKITSGEAGLTVDNNSKVRLSATGTEIPTEPGTNITSGNIDVSGNTGGNVNILGEKVGVVSANINASGTNGGGTVRVGGDYQGKGNVANALQTLVSQDSTINADGVSTGNGGNIFVWADKATRFDGNASARGGNLFGNGGFIEISGKENLGFAGNANVGASFGTPGTVLFDPRDINIVAGTGTDAQVADGSIFFADGDTTTDFEINNTAFSGITGNITLQATRDINFNAPIDITTAGVGLTAQAGNNINVNANITTNGGNVNLIANGALTMLGNPLVITTKGGNFTGTGNGNNTVNYGISLNTTIIDTGSGNINLTGIGGTTANSNAGILLVGSELRTTGTGTITLKGTGGNGGGGIGMAFGSKVSAVDGDISITGVGNGTGEGNDGIVLINNAVVESTGKGNIILDGTGSQDGTARYNRGIAIANLDIVRSTGSGNITIIGNGGKGTNEVLGVEIQGNVTSVDGNISVKGTAGNGSGSGQIGIRLNDAAAVKSQGSGNITLEGIGGTGNISGNGNSSWGIQIGGTAGATITSVDGDITLKGQGGDGSNEGIVLGTGSVEGNGSLIESTGKGNITLEGTGGNGTVGSSGIQLGSYAAKSGVSTIRSNDGNINLTGIAGNGSGQNYGIKNDVNSVVESVGKGNISLTGTGTNGAEGIFYASGSINSNSNGNIVLTGDARFNTPLTLRANTINHSGGTLFGTGDFPFTLEANEITVGNIVNPGQAITITSQGNINAGNLDSNSTTGNGGAINLNANGNITAETINSNSTVGNGGAINLNANGNITTQTLNSSSTTGFGGAIANGGNINLTANGNITIGSSLISPVNGIAVSLLSASETGNAGNITITSTTGSINTTAGSLESTAVTPGNDVSGNGGAITLTAASNISTNALFSFSYGTGSNGGNININSTGGSVNVISAESFSNFANGGAITLAAAGDIIITDNLSSSAYAGSFLERGDGGAITLTAGGNITTKILDSSSFPLGIGNGGAIAVTASGNITTGSLVSRSDGTGSGGNINLNSITGLIDTSAGSLESVSLNGNGGAINLNAAGNIVSGSILYGSGSGLGGGSLTANTANTIDFSAGFVPSGSDTILGNVTAPNRVLLPNSINTGGGNFNLNVSSDFNLLSSVVTGGGNFSLSSIATVTVSNPITTTGGNITLRGTTINAPATLDSSNATGNGGLISLLARDSITAGTINSSSVVSDGGNVILDPIGDVQVNSINAQGGVNGRGGTVDITAGRFFRALGRFSDRNGKLASISTAGGQGGGDIIIRTGSKNAPLIVGNANRNGTVGAITSGQSTIAPTRVVFENSTQGNIQIQTGTESPPKTAEEQPTKKESDPGKKPQLTPTRFVANPPVLDLGVVEIDKKFTEKFTNNLQIKINTTAGELSKNSNTNTLVASDIQNITTADNPRPTLPNDSNPNPQSPSIETPKNPTIVDEQNPVNSPFSSHSNSSETTSKAPGNSAQENTSPQNRSGKNSGANTLGETREQLRRIESETGVKPAVIYAVFQNNQLNLFLVTANDAVVFRHVGVSSQDVKHQVERFGTLMADYQKALKNQNEDAQKVLKSEDHLKISQDMYQWLFKPLEEEVKNRRINGLVFILDDGLRSFPLAALHDGKQYIIEKEENYSIGLMPSLSLTDTRYVNIKDTEMLAMSTSEFSGSLRDKPLPGAKLEAEILSKQVWGRGRSIPDNLTLNTLKERQNQGIIHLATHAGFSDYNSYIALRDGILNLNQIRELGWNNPPAELVVLSACQTALGNKQAELGFAGFAVKAGVKSTLATLWQVNDAASLRMMVEFYEQLKNAPGKPLKAKALREAQLAMLNSKVNSGKNKFNWTNINLPNELKDLPNQDLSHPYYWAGYTMIGSPW</sequence>
<feature type="compositionally biased region" description="Polar residues" evidence="1">
    <location>
        <begin position="1578"/>
        <end position="1593"/>
    </location>
</feature>
<protein>
    <submittedName>
        <fullName evidence="3">CHAT domain-containing protein</fullName>
    </submittedName>
</protein>
<feature type="compositionally biased region" description="Basic and acidic residues" evidence="1">
    <location>
        <begin position="1596"/>
        <end position="1610"/>
    </location>
</feature>
<dbReference type="EMBL" id="JACJQH010000072">
    <property type="protein sequence ID" value="MBD2199968.1"/>
    <property type="molecule type" value="Genomic_DNA"/>
</dbReference>
<comment type="caution">
    <text evidence="3">The sequence shown here is derived from an EMBL/GenBank/DDBJ whole genome shotgun (WGS) entry which is preliminary data.</text>
</comment>
<dbReference type="NCBIfam" id="TIGR01901">
    <property type="entry name" value="adhes_NPXG"/>
    <property type="match status" value="1"/>
</dbReference>
<dbReference type="Pfam" id="PF05860">
    <property type="entry name" value="TPS"/>
    <property type="match status" value="1"/>
</dbReference>
<evidence type="ECO:0000259" key="2">
    <source>
        <dbReference type="SMART" id="SM00912"/>
    </source>
</evidence>
<feature type="compositionally biased region" description="Polar residues" evidence="1">
    <location>
        <begin position="1727"/>
        <end position="1753"/>
    </location>
</feature>
<name>A0ABR8AJ24_9CYAN</name>
<reference evidence="3 4" key="1">
    <citation type="journal article" date="2020" name="ISME J.">
        <title>Comparative genomics reveals insights into cyanobacterial evolution and habitat adaptation.</title>
        <authorList>
            <person name="Chen M.Y."/>
            <person name="Teng W.K."/>
            <person name="Zhao L."/>
            <person name="Hu C.X."/>
            <person name="Zhou Y.K."/>
            <person name="Han B.P."/>
            <person name="Song L.R."/>
            <person name="Shu W.S."/>
        </authorList>
    </citation>
    <scope>NUCLEOTIDE SEQUENCE [LARGE SCALE GENOMIC DNA]</scope>
    <source>
        <strain evidence="3 4">FACHB-288</strain>
    </source>
</reference>
<gene>
    <name evidence="3" type="ORF">H6G24_31615</name>
</gene>
<dbReference type="InterPro" id="IPR011050">
    <property type="entry name" value="Pectin_lyase_fold/virulence"/>
</dbReference>
<feature type="domain" description="Filamentous haemagglutinin FhaB/tRNA nuclease CdiA-like TPS" evidence="2">
    <location>
        <begin position="43"/>
        <end position="156"/>
    </location>
</feature>
<dbReference type="InterPro" id="IPR008638">
    <property type="entry name" value="FhaB/CdiA-like_TPS"/>
</dbReference>
<evidence type="ECO:0000313" key="4">
    <source>
        <dbReference type="Proteomes" id="UP000658514"/>
    </source>
</evidence>
<dbReference type="RefSeq" id="WP_190550185.1">
    <property type="nucleotide sequence ID" value="NZ_CAWPNO010000109.1"/>
</dbReference>
<proteinExistence type="predicted"/>
<feature type="region of interest" description="Disordered" evidence="1">
    <location>
        <begin position="1578"/>
        <end position="1620"/>
    </location>
</feature>
<dbReference type="InterPro" id="IPR012334">
    <property type="entry name" value="Pectin_lyas_fold"/>
</dbReference>